<dbReference type="InterPro" id="IPR005630">
    <property type="entry name" value="Terpene_synthase_metal-bd"/>
</dbReference>
<keyword evidence="6" id="KW-1185">Reference proteome</keyword>
<gene>
    <name evidence="5" type="primary">TPS2</name>
    <name evidence="5" type="ORF">QJS10_CPA06g00001</name>
</gene>
<dbReference type="GO" id="GO:0010333">
    <property type="term" value="F:terpene synthase activity"/>
    <property type="evidence" value="ECO:0007669"/>
    <property type="project" value="InterPro"/>
</dbReference>
<evidence type="ECO:0000313" key="5">
    <source>
        <dbReference type="EMBL" id="KAK1313292.1"/>
    </source>
</evidence>
<proteinExistence type="predicted"/>
<dbReference type="InterPro" id="IPR008949">
    <property type="entry name" value="Isoprenoid_synthase_dom_sf"/>
</dbReference>
<keyword evidence="2" id="KW-0460">Magnesium</keyword>
<dbReference type="AlphaFoldDB" id="A0AAV9EIN2"/>
<dbReference type="PANTHER" id="PTHR31225:SF93">
    <property type="entry name" value="ALPHA-HUMULENE_(-)-(E)-BETA-CARYOPHYLLENE SYNTHASE"/>
    <property type="match status" value="1"/>
</dbReference>
<evidence type="ECO:0000256" key="1">
    <source>
        <dbReference type="ARBA" id="ARBA00022723"/>
    </source>
</evidence>
<dbReference type="SUPFAM" id="SSF48576">
    <property type="entry name" value="Terpenoid synthases"/>
    <property type="match status" value="1"/>
</dbReference>
<dbReference type="GO" id="GO:0000287">
    <property type="term" value="F:magnesium ion binding"/>
    <property type="evidence" value="ECO:0007669"/>
    <property type="project" value="InterPro"/>
</dbReference>
<evidence type="ECO:0000256" key="2">
    <source>
        <dbReference type="ARBA" id="ARBA00022842"/>
    </source>
</evidence>
<accession>A0AAV9EIN2</accession>
<evidence type="ECO:0000259" key="4">
    <source>
        <dbReference type="Pfam" id="PF03936"/>
    </source>
</evidence>
<keyword evidence="3" id="KW-0456">Lyase</keyword>
<dbReference type="GO" id="GO:0016114">
    <property type="term" value="P:terpenoid biosynthetic process"/>
    <property type="evidence" value="ECO:0007669"/>
    <property type="project" value="InterPro"/>
</dbReference>
<keyword evidence="1" id="KW-0479">Metal-binding</keyword>
<organism evidence="5 6">
    <name type="scientific">Acorus calamus</name>
    <name type="common">Sweet flag</name>
    <dbReference type="NCBI Taxonomy" id="4465"/>
    <lineage>
        <taxon>Eukaryota</taxon>
        <taxon>Viridiplantae</taxon>
        <taxon>Streptophyta</taxon>
        <taxon>Embryophyta</taxon>
        <taxon>Tracheophyta</taxon>
        <taxon>Spermatophyta</taxon>
        <taxon>Magnoliopsida</taxon>
        <taxon>Liliopsida</taxon>
        <taxon>Acoraceae</taxon>
        <taxon>Acorus</taxon>
    </lineage>
</organism>
<feature type="domain" description="Terpene synthase metal-binding" evidence="4">
    <location>
        <begin position="1"/>
        <end position="203"/>
    </location>
</feature>
<dbReference type="PANTHER" id="PTHR31225">
    <property type="entry name" value="OS04G0344100 PROTEIN-RELATED"/>
    <property type="match status" value="1"/>
</dbReference>
<reference evidence="5" key="1">
    <citation type="journal article" date="2023" name="Nat. Commun.">
        <title>Diploid and tetraploid genomes of Acorus and the evolution of monocots.</title>
        <authorList>
            <person name="Ma L."/>
            <person name="Liu K.W."/>
            <person name="Li Z."/>
            <person name="Hsiao Y.Y."/>
            <person name="Qi Y."/>
            <person name="Fu T."/>
            <person name="Tang G.D."/>
            <person name="Zhang D."/>
            <person name="Sun W.H."/>
            <person name="Liu D.K."/>
            <person name="Li Y."/>
            <person name="Chen G.Z."/>
            <person name="Liu X.D."/>
            <person name="Liao X.Y."/>
            <person name="Jiang Y.T."/>
            <person name="Yu X."/>
            <person name="Hao Y."/>
            <person name="Huang J."/>
            <person name="Zhao X.W."/>
            <person name="Ke S."/>
            <person name="Chen Y.Y."/>
            <person name="Wu W.L."/>
            <person name="Hsu J.L."/>
            <person name="Lin Y.F."/>
            <person name="Huang M.D."/>
            <person name="Li C.Y."/>
            <person name="Huang L."/>
            <person name="Wang Z.W."/>
            <person name="Zhao X."/>
            <person name="Zhong W.Y."/>
            <person name="Peng D.H."/>
            <person name="Ahmad S."/>
            <person name="Lan S."/>
            <person name="Zhang J.S."/>
            <person name="Tsai W.C."/>
            <person name="Van de Peer Y."/>
            <person name="Liu Z.J."/>
        </authorList>
    </citation>
    <scope>NUCLEOTIDE SEQUENCE</scope>
    <source>
        <strain evidence="5">CP</strain>
    </source>
</reference>
<dbReference type="Pfam" id="PF03936">
    <property type="entry name" value="Terpene_synth_C"/>
    <property type="match status" value="1"/>
</dbReference>
<evidence type="ECO:0000256" key="3">
    <source>
        <dbReference type="ARBA" id="ARBA00023239"/>
    </source>
</evidence>
<name>A0AAV9EIN2_ACOCL</name>
<protein>
    <submittedName>
        <fullName evidence="5">Terpene synthase 2</fullName>
    </submittedName>
</protein>
<evidence type="ECO:0000313" key="6">
    <source>
        <dbReference type="Proteomes" id="UP001180020"/>
    </source>
</evidence>
<dbReference type="Proteomes" id="UP001180020">
    <property type="component" value="Unassembled WGS sequence"/>
</dbReference>
<comment type="caution">
    <text evidence="5">The sequence shown here is derived from an EMBL/GenBank/DDBJ whole genome shotgun (WGS) entry which is preliminary data.</text>
</comment>
<dbReference type="InterPro" id="IPR050148">
    <property type="entry name" value="Terpene_synthase-like"/>
</dbReference>
<dbReference type="Gene3D" id="1.10.600.10">
    <property type="entry name" value="Farnesyl Diphosphate Synthase"/>
    <property type="match status" value="1"/>
</dbReference>
<reference evidence="5" key="2">
    <citation type="submission" date="2023-06" db="EMBL/GenBank/DDBJ databases">
        <authorList>
            <person name="Ma L."/>
            <person name="Liu K.-W."/>
            <person name="Li Z."/>
            <person name="Hsiao Y.-Y."/>
            <person name="Qi Y."/>
            <person name="Fu T."/>
            <person name="Tang G."/>
            <person name="Zhang D."/>
            <person name="Sun W.-H."/>
            <person name="Liu D.-K."/>
            <person name="Li Y."/>
            <person name="Chen G.-Z."/>
            <person name="Liu X.-D."/>
            <person name="Liao X.-Y."/>
            <person name="Jiang Y.-T."/>
            <person name="Yu X."/>
            <person name="Hao Y."/>
            <person name="Huang J."/>
            <person name="Zhao X.-W."/>
            <person name="Ke S."/>
            <person name="Chen Y.-Y."/>
            <person name="Wu W.-L."/>
            <person name="Hsu J.-L."/>
            <person name="Lin Y.-F."/>
            <person name="Huang M.-D."/>
            <person name="Li C.-Y."/>
            <person name="Huang L."/>
            <person name="Wang Z.-W."/>
            <person name="Zhao X."/>
            <person name="Zhong W.-Y."/>
            <person name="Peng D.-H."/>
            <person name="Ahmad S."/>
            <person name="Lan S."/>
            <person name="Zhang J.-S."/>
            <person name="Tsai W.-C."/>
            <person name="Van De Peer Y."/>
            <person name="Liu Z.-J."/>
        </authorList>
    </citation>
    <scope>NUCLEOTIDE SEQUENCE</scope>
    <source>
        <strain evidence="5">CP</strain>
        <tissue evidence="5">Leaves</tissue>
    </source>
</reference>
<dbReference type="EMBL" id="JAUJYO010000006">
    <property type="protein sequence ID" value="KAK1313292.1"/>
    <property type="molecule type" value="Genomic_DNA"/>
</dbReference>
<sequence>MMAKVTMFGTLLDDIFDSYGTLEELGPFDHAIQRWDLGALHELPDYMKVFIGALFDTFNDLEKEIRGEGNVYRVEYLREAMKVQSKVHYQELLWGHNKYVPKFHEHLQISAVSTTYPLIYVTSLVGMGDIATKEVFDWVIKVPQIIWSASLVCRLFDDIYPNEIEQENDQVPTSVQCYAIEHGLSKEEARLNISEVLLEDEWKRMNEELIKPDQGIPLAVYMPAFNMACVMAEAYKQGDGFNNPESDMKDNVSMILVDRVTI</sequence>